<dbReference type="Proteomes" id="UP001597260">
    <property type="component" value="Unassembled WGS sequence"/>
</dbReference>
<name>A0ABW3Y7E0_9ACTN</name>
<accession>A0ABW3Y7E0</accession>
<sequence length="782" mass="82016">MTMTGPAGIPGPNGVELRADRVGVALVVRADDSSAALATALARTVRSEPGRLAVLLDEALGPVTDDLVRTLADLLGPIVPRECRSLRICAGGISQPAAQLLADRLGAEVVATAGELRSLPDGTWYVATGTGWVRFRTDEQPTPLGRRFPVPDWQEALADAPIGGFDDVVIEEIPAGLWIRRPGPVDPDDLALDIPVDVDAPTVLVARPGDRPLRPAELRRAMSIVPAAWHDRVVITPYGHPPVTDGELGELVAANLRRPVRLRAGVPVSRAGGELRVFAIGVDGQPTWAPFVQEMECQPHRTAPRLRDWAGPIRGLPVLSAGVLALDHRWAVEVVRSGLWIREVERTEGGSWIRTLPLVADRCTVTIGVAGDQTRPPWRAISRLLRELPDEARVRLRVVVPAAASKRFVNSVSRSCASLLGVAPQLLTPDGTSDTASGDATDATVVPEVSTADIRSMEVGDGAGPALPGRTSVEPTAPESADAGAQRSRGLLSGRRGSIIGISAVALALLIVPFALPGQHDAPPPAPPALADAAATSPDPGTVLSSEDFTGGVDDPVEPPIVENAPPTELPAEPSPTVTAKPPTPTSPGRSSGGGNSRPDGGNGSGDDSGQTTRKAPPPPPATFVTLGGEDCQHTSYRGYYVEGSGTTKKPGGYRGDGCKGTFRVVPMSGSTSRDNRYVVWWFKTGAVFQGRCGIAVYVPKGSRSADVAGRPTHYQVIRSAENHTVTGRFSIDQTAARGRWVSVGSFGMSGGKIAIKMLNRGRGSGDTRHGAAQVKISCKSS</sequence>
<feature type="region of interest" description="Disordered" evidence="1">
    <location>
        <begin position="523"/>
        <end position="629"/>
    </location>
</feature>
<dbReference type="RefSeq" id="WP_377567289.1">
    <property type="nucleotide sequence ID" value="NZ_JBHTMP010000004.1"/>
</dbReference>
<feature type="region of interest" description="Disordered" evidence="1">
    <location>
        <begin position="428"/>
        <end position="489"/>
    </location>
</feature>
<keyword evidence="3" id="KW-1185">Reference proteome</keyword>
<proteinExistence type="predicted"/>
<protein>
    <submittedName>
        <fullName evidence="2">Uncharacterized protein</fullName>
    </submittedName>
</protein>
<evidence type="ECO:0000313" key="3">
    <source>
        <dbReference type="Proteomes" id="UP001597260"/>
    </source>
</evidence>
<reference evidence="3" key="1">
    <citation type="journal article" date="2019" name="Int. J. Syst. Evol. Microbiol.">
        <title>The Global Catalogue of Microorganisms (GCM) 10K type strain sequencing project: providing services to taxonomists for standard genome sequencing and annotation.</title>
        <authorList>
            <consortium name="The Broad Institute Genomics Platform"/>
            <consortium name="The Broad Institute Genome Sequencing Center for Infectious Disease"/>
            <person name="Wu L."/>
            <person name="Ma J."/>
        </authorList>
    </citation>
    <scope>NUCLEOTIDE SEQUENCE [LARGE SCALE GENOMIC DNA]</scope>
    <source>
        <strain evidence="3">JCM 31037</strain>
    </source>
</reference>
<evidence type="ECO:0000313" key="2">
    <source>
        <dbReference type="EMBL" id="MFD1320367.1"/>
    </source>
</evidence>
<feature type="compositionally biased region" description="Gly residues" evidence="1">
    <location>
        <begin position="591"/>
        <end position="607"/>
    </location>
</feature>
<comment type="caution">
    <text evidence="2">The sequence shown here is derived from an EMBL/GenBank/DDBJ whole genome shotgun (WGS) entry which is preliminary data.</text>
</comment>
<organism evidence="2 3">
    <name type="scientific">Micromonospora sonneratiae</name>
    <dbReference type="NCBI Taxonomy" id="1184706"/>
    <lineage>
        <taxon>Bacteria</taxon>
        <taxon>Bacillati</taxon>
        <taxon>Actinomycetota</taxon>
        <taxon>Actinomycetes</taxon>
        <taxon>Micromonosporales</taxon>
        <taxon>Micromonosporaceae</taxon>
        <taxon>Micromonospora</taxon>
    </lineage>
</organism>
<gene>
    <name evidence="2" type="ORF">ACFQ4H_04590</name>
</gene>
<dbReference type="EMBL" id="JBHTMP010000004">
    <property type="protein sequence ID" value="MFD1320367.1"/>
    <property type="molecule type" value="Genomic_DNA"/>
</dbReference>
<evidence type="ECO:0000256" key="1">
    <source>
        <dbReference type="SAM" id="MobiDB-lite"/>
    </source>
</evidence>
<feature type="compositionally biased region" description="Low complexity" evidence="1">
    <location>
        <begin position="529"/>
        <end position="540"/>
    </location>
</feature>